<dbReference type="InterPro" id="IPR004202">
    <property type="entry name" value="COX7C/Cox8"/>
</dbReference>
<dbReference type="RefSeq" id="XP_043013529.1">
    <property type="nucleotide sequence ID" value="XM_043148927.1"/>
</dbReference>
<evidence type="ECO:0000313" key="8">
    <source>
        <dbReference type="EMBL" id="KAG7097059.1"/>
    </source>
</evidence>
<dbReference type="OrthoDB" id="9974841at2759"/>
<dbReference type="KEGG" id="more:E1B28_004447"/>
<reference evidence="8" key="1">
    <citation type="journal article" date="2021" name="Genome Biol. Evol.">
        <title>The assembled and annotated genome of the fairy-ring fungus Marasmius oreades.</title>
        <authorList>
            <person name="Hiltunen M."/>
            <person name="Ament-Velasquez S.L."/>
            <person name="Johannesson H."/>
        </authorList>
    </citation>
    <scope>NUCLEOTIDE SEQUENCE</scope>
    <source>
        <strain evidence="8">03SP1</strain>
    </source>
</reference>
<evidence type="ECO:0000256" key="4">
    <source>
        <dbReference type="ARBA" id="ARBA00022792"/>
    </source>
</evidence>
<gene>
    <name evidence="8" type="ORF">E1B28_004447</name>
</gene>
<evidence type="ECO:0000256" key="7">
    <source>
        <dbReference type="RuleBase" id="RU368123"/>
    </source>
</evidence>
<dbReference type="GO" id="GO:0045277">
    <property type="term" value="C:respiratory chain complex IV"/>
    <property type="evidence" value="ECO:0007669"/>
    <property type="project" value="UniProtKB-UniRule"/>
</dbReference>
<comment type="pathway">
    <text evidence="2 7">Energy metabolism; oxidative phosphorylation.</text>
</comment>
<keyword evidence="4 7" id="KW-0999">Mitochondrion inner membrane</keyword>
<accession>A0A9P7UYK6</accession>
<keyword evidence="7" id="KW-0809">Transit peptide</keyword>
<comment type="similarity">
    <text evidence="3 7">Belongs to the cytochrome c oxidase VIIc family.</text>
</comment>
<comment type="function">
    <text evidence="7">Component of the cytochrome c oxidase, the last enzyme in the mitochondrial electron transport chain which drives oxidative phosphorylation. The respiratory chain contains 3 multisubunit complexes succinate dehydrogenase (complex II, CII), ubiquinol-cytochrome c oxidoreductase (cytochrome b-c1 complex, complex III, CIII) and cytochrome c oxidase (complex IV, CIV), that cooperate to transfer electrons derived from NADH and succinate to molecular oxygen, creating an electrochemical gradient over the inner membrane that drives transmembrane transport and the ATP synthase. Cytochrome c oxidase is the component of the respiratory chain that catalyzes the reduction of oxygen to water. Electrons originating from reduced cytochrome c in the intermembrane space (IMS) are transferred via the dinuclear copper A center (CU(A)) of subunit 2 and heme A of subunit 1 to the active site in subunit 1, a binuclear center (BNC) formed by heme A3 and copper B (CU(B)). The BNC reduces molecular oxygen to 2 water molecules using 4 electrons from cytochrome c in the IMS and 4 protons from the mitochondrial matrix.</text>
</comment>
<evidence type="ECO:0000256" key="1">
    <source>
        <dbReference type="ARBA" id="ARBA00004434"/>
    </source>
</evidence>
<proteinExistence type="inferred from homology"/>
<dbReference type="AlphaFoldDB" id="A0A9P7UYK6"/>
<evidence type="ECO:0000313" key="9">
    <source>
        <dbReference type="Proteomes" id="UP001049176"/>
    </source>
</evidence>
<dbReference type="SUPFAM" id="SSF81427">
    <property type="entry name" value="Mitochondrial cytochrome c oxidase subunit VIIc (aka VIIIa)"/>
    <property type="match status" value="1"/>
</dbReference>
<dbReference type="GO" id="GO:0005743">
    <property type="term" value="C:mitochondrial inner membrane"/>
    <property type="evidence" value="ECO:0007669"/>
    <property type="project" value="UniProtKB-SubCell"/>
</dbReference>
<protein>
    <recommendedName>
        <fullName evidence="7">Cytochrome c oxidase subunit 8, mitochondrial</fullName>
    </recommendedName>
    <alternativeName>
        <fullName evidence="7">Cytochrome c oxidase polypeptide VIII</fullName>
    </alternativeName>
</protein>
<dbReference type="EMBL" id="CM032182">
    <property type="protein sequence ID" value="KAG7097059.1"/>
    <property type="molecule type" value="Genomic_DNA"/>
</dbReference>
<name>A0A9P7UYK6_9AGAR</name>
<keyword evidence="7" id="KW-1133">Transmembrane helix</keyword>
<evidence type="ECO:0000256" key="2">
    <source>
        <dbReference type="ARBA" id="ARBA00004673"/>
    </source>
</evidence>
<comment type="subcellular location">
    <subcellularLocation>
        <location evidence="1 7">Mitochondrion inner membrane</location>
        <topology evidence="1 7">Single-pass membrane protein</topology>
    </subcellularLocation>
</comment>
<dbReference type="GO" id="GO:0006123">
    <property type="term" value="P:mitochondrial electron transport, cytochrome c to oxygen"/>
    <property type="evidence" value="ECO:0007669"/>
    <property type="project" value="UniProtKB-UniRule"/>
</dbReference>
<evidence type="ECO:0000256" key="6">
    <source>
        <dbReference type="ARBA" id="ARBA00023136"/>
    </source>
</evidence>
<feature type="transmembrane region" description="Helical" evidence="7">
    <location>
        <begin position="48"/>
        <end position="68"/>
    </location>
</feature>
<dbReference type="GeneID" id="66073523"/>
<evidence type="ECO:0000256" key="3">
    <source>
        <dbReference type="ARBA" id="ARBA00010514"/>
    </source>
</evidence>
<comment type="subunit">
    <text evidence="7">Component of the cytochrome c oxidase (complex IV, CIV), a multisubunit enzyme composed of a catalytic core of 3 subunits and several supernumerary subunits. The complex exists as a monomer or a dimer and forms supercomplexes (SCs) in the inner mitochondrial membrane with ubiquinol-cytochrome c oxidoreductase (cytochrome b-c1 complex, complex III, CIII).</text>
</comment>
<keyword evidence="7" id="KW-0812">Transmembrane</keyword>
<dbReference type="Pfam" id="PF02935">
    <property type="entry name" value="COX7C"/>
    <property type="match status" value="1"/>
</dbReference>
<keyword evidence="6 7" id="KW-0472">Membrane</keyword>
<dbReference type="Proteomes" id="UP001049176">
    <property type="component" value="Chromosome 2"/>
</dbReference>
<keyword evidence="5 7" id="KW-0496">Mitochondrion</keyword>
<keyword evidence="9" id="KW-1185">Reference proteome</keyword>
<sequence>MLTTLSRSVIRSPLSRSFRTSAPSCSAAHGGYHHLPFSWPHTPSSRKIFGASIVAFLGLGFAVPFLAARYQLNKTLASTSE</sequence>
<organism evidence="8 9">
    <name type="scientific">Marasmius oreades</name>
    <name type="common">fairy-ring Marasmius</name>
    <dbReference type="NCBI Taxonomy" id="181124"/>
    <lineage>
        <taxon>Eukaryota</taxon>
        <taxon>Fungi</taxon>
        <taxon>Dikarya</taxon>
        <taxon>Basidiomycota</taxon>
        <taxon>Agaricomycotina</taxon>
        <taxon>Agaricomycetes</taxon>
        <taxon>Agaricomycetidae</taxon>
        <taxon>Agaricales</taxon>
        <taxon>Marasmiineae</taxon>
        <taxon>Marasmiaceae</taxon>
        <taxon>Marasmius</taxon>
    </lineage>
</organism>
<dbReference type="Gene3D" id="4.10.49.10">
    <property type="entry name" value="Cytochrome c oxidase subunit VIIc"/>
    <property type="match status" value="1"/>
</dbReference>
<dbReference type="InterPro" id="IPR036636">
    <property type="entry name" value="COX7C/Cox8_sf"/>
</dbReference>
<evidence type="ECO:0000256" key="5">
    <source>
        <dbReference type="ARBA" id="ARBA00023128"/>
    </source>
</evidence>
<comment type="caution">
    <text evidence="8">The sequence shown here is derived from an EMBL/GenBank/DDBJ whole genome shotgun (WGS) entry which is preliminary data.</text>
</comment>